<evidence type="ECO:0000256" key="1">
    <source>
        <dbReference type="ARBA" id="ARBA00022723"/>
    </source>
</evidence>
<accession>A0AAN9P038</accession>
<dbReference type="PANTHER" id="PTHR31992">
    <property type="entry name" value="DOF ZINC FINGER PROTEIN DOF1.4-RELATED"/>
    <property type="match status" value="1"/>
</dbReference>
<evidence type="ECO:0000256" key="7">
    <source>
        <dbReference type="ARBA" id="ARBA00023242"/>
    </source>
</evidence>
<dbReference type="EMBL" id="JAYWIO010000002">
    <property type="protein sequence ID" value="KAK7282632.1"/>
    <property type="molecule type" value="Genomic_DNA"/>
</dbReference>
<feature type="region of interest" description="Disordered" evidence="10">
    <location>
        <begin position="143"/>
        <end position="201"/>
    </location>
</feature>
<keyword evidence="2 8" id="KW-0863">Zinc-finger</keyword>
<proteinExistence type="predicted"/>
<evidence type="ECO:0000256" key="8">
    <source>
        <dbReference type="PROSITE-ProRule" id="PRU00071"/>
    </source>
</evidence>
<feature type="region of interest" description="Disordered" evidence="10">
    <location>
        <begin position="80"/>
        <end position="123"/>
    </location>
</feature>
<dbReference type="PANTHER" id="PTHR31992:SF316">
    <property type="entry name" value="DOF ZINC FINGER PROTEIN DOF1.2"/>
    <property type="match status" value="1"/>
</dbReference>
<keyword evidence="5 8" id="KW-0238">DNA-binding</keyword>
<comment type="subcellular location">
    <subcellularLocation>
        <location evidence="8 9">Nucleus</location>
    </subcellularLocation>
</comment>
<feature type="region of interest" description="Disordered" evidence="10">
    <location>
        <begin position="1"/>
        <end position="30"/>
    </location>
</feature>
<keyword evidence="13" id="KW-1185">Reference proteome</keyword>
<dbReference type="GO" id="GO:0008270">
    <property type="term" value="F:zinc ion binding"/>
    <property type="evidence" value="ECO:0007669"/>
    <property type="project" value="UniProtKB-KW"/>
</dbReference>
<feature type="compositionally biased region" description="Polar residues" evidence="10">
    <location>
        <begin position="101"/>
        <end position="110"/>
    </location>
</feature>
<dbReference type="Pfam" id="PF02701">
    <property type="entry name" value="Zn_ribbon_Dof"/>
    <property type="match status" value="1"/>
</dbReference>
<keyword evidence="1 9" id="KW-0479">Metal-binding</keyword>
<reference evidence="12 13" key="1">
    <citation type="submission" date="2024-01" db="EMBL/GenBank/DDBJ databases">
        <title>The genomes of 5 underutilized Papilionoideae crops provide insights into root nodulation and disease resistanc.</title>
        <authorList>
            <person name="Yuan L."/>
        </authorList>
    </citation>
    <scope>NUCLEOTIDE SEQUENCE [LARGE SCALE GENOMIC DNA]</scope>
    <source>
        <strain evidence="12">ZHUSHIDOU_FW_LH</strain>
        <tissue evidence="12">Leaf</tissue>
    </source>
</reference>
<evidence type="ECO:0000313" key="13">
    <source>
        <dbReference type="Proteomes" id="UP001372338"/>
    </source>
</evidence>
<keyword evidence="3 9" id="KW-0862">Zinc</keyword>
<keyword evidence="4 9" id="KW-0805">Transcription regulation</keyword>
<dbReference type="PROSITE" id="PS50884">
    <property type="entry name" value="ZF_DOF_2"/>
    <property type="match status" value="1"/>
</dbReference>
<evidence type="ECO:0000256" key="10">
    <source>
        <dbReference type="SAM" id="MobiDB-lite"/>
    </source>
</evidence>
<dbReference type="InterPro" id="IPR003851">
    <property type="entry name" value="Znf_Dof"/>
</dbReference>
<feature type="compositionally biased region" description="Low complexity" evidence="10">
    <location>
        <begin position="15"/>
        <end position="27"/>
    </location>
</feature>
<keyword evidence="6 9" id="KW-0804">Transcription</keyword>
<protein>
    <recommendedName>
        <fullName evidence="9">Dof zinc finger protein</fullName>
    </recommendedName>
</protein>
<evidence type="ECO:0000256" key="4">
    <source>
        <dbReference type="ARBA" id="ARBA00023015"/>
    </source>
</evidence>
<feature type="domain" description="Dof-type" evidence="11">
    <location>
        <begin position="36"/>
        <end position="90"/>
    </location>
</feature>
<gene>
    <name evidence="12" type="ORF">RIF29_11562</name>
</gene>
<evidence type="ECO:0000256" key="6">
    <source>
        <dbReference type="ARBA" id="ARBA00023163"/>
    </source>
</evidence>
<evidence type="ECO:0000313" key="12">
    <source>
        <dbReference type="EMBL" id="KAK7282632.1"/>
    </source>
</evidence>
<feature type="compositionally biased region" description="Basic residues" evidence="10">
    <location>
        <begin position="86"/>
        <end position="95"/>
    </location>
</feature>
<organism evidence="12 13">
    <name type="scientific">Crotalaria pallida</name>
    <name type="common">Smooth rattlebox</name>
    <name type="synonym">Crotalaria striata</name>
    <dbReference type="NCBI Taxonomy" id="3830"/>
    <lineage>
        <taxon>Eukaryota</taxon>
        <taxon>Viridiplantae</taxon>
        <taxon>Streptophyta</taxon>
        <taxon>Embryophyta</taxon>
        <taxon>Tracheophyta</taxon>
        <taxon>Spermatophyta</taxon>
        <taxon>Magnoliopsida</taxon>
        <taxon>eudicotyledons</taxon>
        <taxon>Gunneridae</taxon>
        <taxon>Pentapetalae</taxon>
        <taxon>rosids</taxon>
        <taxon>fabids</taxon>
        <taxon>Fabales</taxon>
        <taxon>Fabaceae</taxon>
        <taxon>Papilionoideae</taxon>
        <taxon>50 kb inversion clade</taxon>
        <taxon>genistoids sensu lato</taxon>
        <taxon>core genistoids</taxon>
        <taxon>Crotalarieae</taxon>
        <taxon>Crotalaria</taxon>
    </lineage>
</organism>
<dbReference type="GO" id="GO:0003700">
    <property type="term" value="F:DNA-binding transcription factor activity"/>
    <property type="evidence" value="ECO:0007669"/>
    <property type="project" value="UniProtKB-UniRule"/>
</dbReference>
<dbReference type="AlphaFoldDB" id="A0AAN9P038"/>
<evidence type="ECO:0000256" key="5">
    <source>
        <dbReference type="ARBA" id="ARBA00023125"/>
    </source>
</evidence>
<dbReference type="PROSITE" id="PS01361">
    <property type="entry name" value="ZF_DOF_1"/>
    <property type="match status" value="1"/>
</dbReference>
<name>A0AAN9P038_CROPI</name>
<evidence type="ECO:0000256" key="3">
    <source>
        <dbReference type="ARBA" id="ARBA00022833"/>
    </source>
</evidence>
<comment type="caution">
    <text evidence="12">The sequence shown here is derived from an EMBL/GenBank/DDBJ whole genome shotgun (WGS) entry which is preliminary data.</text>
</comment>
<sequence>MLHLPSNPPMPLPTPIMERSSSSSSRSWKPNIEVAPNCPRCASTNTKFCYYNNYSLSQPRYFCKGCRRYWTKGGSLRSVPVGGGCRKNRRGKSARHPPQSGHLSINSENSGSDDRDSSLEPNNVSSDIDMALVFAKFLNQNPNSGEEFESEANNGSSSSNKSSTSSLTPELSVLETENENDAVMQPQKKPSDDDPIDANADADAGQIGRVHEELSFSGIDELEGFLGEDVVQDNILWSNDANSSWQPSPKMQMQLQELEDSLMPLNEDCDQLLPITSSNINSLNDSWSTWSSFDLPTMDLFSSTP</sequence>
<feature type="compositionally biased region" description="Low complexity" evidence="10">
    <location>
        <begin position="151"/>
        <end position="166"/>
    </location>
</feature>
<dbReference type="InterPro" id="IPR045174">
    <property type="entry name" value="Dof"/>
</dbReference>
<evidence type="ECO:0000256" key="9">
    <source>
        <dbReference type="RuleBase" id="RU369094"/>
    </source>
</evidence>
<evidence type="ECO:0000256" key="2">
    <source>
        <dbReference type="ARBA" id="ARBA00022771"/>
    </source>
</evidence>
<evidence type="ECO:0000259" key="11">
    <source>
        <dbReference type="PROSITE" id="PS50884"/>
    </source>
</evidence>
<keyword evidence="7 8" id="KW-0539">Nucleus</keyword>
<comment type="function">
    <text evidence="9">Transcription factor that binds specifically to a 5'-AA[AG]G-3' consensus core sequence.</text>
</comment>
<dbReference type="Proteomes" id="UP001372338">
    <property type="component" value="Unassembled WGS sequence"/>
</dbReference>
<feature type="compositionally biased region" description="Pro residues" evidence="10">
    <location>
        <begin position="1"/>
        <end position="14"/>
    </location>
</feature>
<dbReference type="GO" id="GO:0005634">
    <property type="term" value="C:nucleus"/>
    <property type="evidence" value="ECO:0007669"/>
    <property type="project" value="UniProtKB-SubCell"/>
</dbReference>
<dbReference type="GO" id="GO:0003677">
    <property type="term" value="F:DNA binding"/>
    <property type="evidence" value="ECO:0007669"/>
    <property type="project" value="UniProtKB-UniRule"/>
</dbReference>